<organism evidence="1">
    <name type="scientific">Salmonella enterica</name>
    <name type="common">Salmonella choleraesuis</name>
    <dbReference type="NCBI Taxonomy" id="28901"/>
    <lineage>
        <taxon>Bacteria</taxon>
        <taxon>Pseudomonadati</taxon>
        <taxon>Pseudomonadota</taxon>
        <taxon>Gammaproteobacteria</taxon>
        <taxon>Enterobacterales</taxon>
        <taxon>Enterobacteriaceae</taxon>
        <taxon>Salmonella</taxon>
    </lineage>
</organism>
<dbReference type="InterPro" id="IPR044855">
    <property type="entry name" value="CoA-Trfase_III_dom3_sf"/>
</dbReference>
<dbReference type="GO" id="GO:0003824">
    <property type="term" value="F:catalytic activity"/>
    <property type="evidence" value="ECO:0007669"/>
    <property type="project" value="InterPro"/>
</dbReference>
<dbReference type="InterPro" id="IPR003673">
    <property type="entry name" value="CoA-Trfase_fam_III"/>
</dbReference>
<dbReference type="EMBL" id="AALAOU010000022">
    <property type="protein sequence ID" value="ECX6661798.1"/>
    <property type="molecule type" value="Genomic_DNA"/>
</dbReference>
<dbReference type="Gene3D" id="3.40.50.10540">
    <property type="entry name" value="Crotonobetainyl-coa:carnitine coa-transferase, domain 1"/>
    <property type="match status" value="2"/>
</dbReference>
<sequence length="621" mass="67536">MALLNEFTLSSVGDVYPPRFKELFTSLVYQAQTLGLKPQNIGESNCDNGLSFKLSHPLMTPIRCDIFGWSEDNLWPATEYTIQAGCGLMSVHGRASGKMQSLGVDYVSTLTASLSIQGMLAAAIGQLRGGNFNRVTTSMLHGGLLSVGQYLAGATATDEPELLLPGKTDTNLRPPFVSADGEVFELETLSAEPWQRFWSQIGVDNGTAGQAWNAFLMRYAKAVSPLPMACMQALACLPMVKIRKLAKESGISLSPVRSLSERMKDESFTVELQQGPWSFQTSMTNGKVLTPLSNGASLPLQGIKVIESCRRIQGPLAGHLLASLGAEVIRLELPGGDPLRAMSPSANGCSVRFDALNRLKQVREVDIKSAQGREEIEQMVREADVFLHNWASGKAAQLRLDYANLAKINPSLVYAYAGGWGKYNEEIQLTGTDFMVQAWSGVADLIGHHSRTRGGSLFTTLDVLGGVIAAQGVVAALLNREVKKRGTNIESSLLGAANLLCTSQVFPDVGKHTPPEVDLIKGVYATEDGFMAVECLDKVQLNRLANFLNLTFSTDILSRDRQLQTVFSTQSTNYWESKLNNLGISASIVTQKLSDLVTNSRLNSDICTNGYSAITTYWRFQ</sequence>
<dbReference type="Gene3D" id="3.30.1540.10">
    <property type="entry name" value="formyl-coa transferase, domain 3"/>
    <property type="match status" value="1"/>
</dbReference>
<reference evidence="1" key="1">
    <citation type="submission" date="2019-09" db="EMBL/GenBank/DDBJ databases">
        <authorList>
            <consortium name="PulseNet: The National Subtyping Network for Foodborne Disease Surveillance"/>
            <person name="Tarr C.L."/>
            <person name="Trees E."/>
            <person name="Katz L.S."/>
            <person name="Carleton-Romer H.A."/>
            <person name="Stroika S."/>
            <person name="Kucerova Z."/>
            <person name="Roache K.F."/>
            <person name="Sabol A.L."/>
            <person name="Besser J."/>
            <person name="Gerner-Smidt P."/>
        </authorList>
    </citation>
    <scope>NUCLEOTIDE SEQUENCE</scope>
    <source>
        <strain evidence="1">PNUSAS101199</strain>
    </source>
</reference>
<evidence type="ECO:0000313" key="1">
    <source>
        <dbReference type="EMBL" id="ECX6661798.1"/>
    </source>
</evidence>
<name>A0A619I2F7_SALER</name>
<dbReference type="PANTHER" id="PTHR48228">
    <property type="entry name" value="SUCCINYL-COA--D-CITRAMALATE COA-TRANSFERASE"/>
    <property type="match status" value="1"/>
</dbReference>
<dbReference type="SUPFAM" id="SSF89796">
    <property type="entry name" value="CoA-transferase family III (CaiB/BaiF)"/>
    <property type="match status" value="2"/>
</dbReference>
<proteinExistence type="predicted"/>
<dbReference type="InterPro" id="IPR023606">
    <property type="entry name" value="CoA-Trfase_III_dom_1_sf"/>
</dbReference>
<dbReference type="Pfam" id="PF02515">
    <property type="entry name" value="CoA_transf_3"/>
    <property type="match status" value="2"/>
</dbReference>
<dbReference type="InterPro" id="IPR050509">
    <property type="entry name" value="CoA-transferase_III"/>
</dbReference>
<dbReference type="PANTHER" id="PTHR48228:SF5">
    <property type="entry name" value="ALPHA-METHYLACYL-COA RACEMASE"/>
    <property type="match status" value="1"/>
</dbReference>
<dbReference type="AlphaFoldDB" id="A0A619I2F7"/>
<gene>
    <name evidence="1" type="ORF">F6X26_23065</name>
</gene>
<accession>A0A619I2F7</accession>
<protein>
    <submittedName>
        <fullName evidence="1">Carnitine dehydratase</fullName>
    </submittedName>
</protein>
<comment type="caution">
    <text evidence="1">The sequence shown here is derived from an EMBL/GenBank/DDBJ whole genome shotgun (WGS) entry which is preliminary data.</text>
</comment>